<sequence>MPSLQKIAIVMCLALTSLAQPVHSARSLSARAQPVGRDSTIFVQPTMYQVFPVAASQLSAPVSQLEVLRTGNVSVLENIVVFEGIPANAKTCVLGWAQAAKAERTEFAVARNGLLAAQQIPRLPDGGVSWENIVPIVDEAVEQGWPLLHPETTGWPAIETAATHIAGYIDCAETIYLKIQVDDRDTDGFVYLGQDGSDGLTLEVN</sequence>
<gene>
    <name evidence="2" type="ORF">EKO27_g10963</name>
</gene>
<feature type="signal peptide" evidence="1">
    <location>
        <begin position="1"/>
        <end position="19"/>
    </location>
</feature>
<evidence type="ECO:0000256" key="1">
    <source>
        <dbReference type="SAM" id="SignalP"/>
    </source>
</evidence>
<keyword evidence="3" id="KW-1185">Reference proteome</keyword>
<reference evidence="2 3" key="1">
    <citation type="submission" date="2018-12" db="EMBL/GenBank/DDBJ databases">
        <title>Draft genome sequence of Xylaria grammica IHI A82.</title>
        <authorList>
            <person name="Buettner E."/>
            <person name="Kellner H."/>
        </authorList>
    </citation>
    <scope>NUCLEOTIDE SEQUENCE [LARGE SCALE GENOMIC DNA]</scope>
    <source>
        <strain evidence="2 3">IHI A82</strain>
    </source>
</reference>
<evidence type="ECO:0000313" key="2">
    <source>
        <dbReference type="EMBL" id="RWA04146.1"/>
    </source>
</evidence>
<accession>A0A439CPR6</accession>
<keyword evidence="1" id="KW-0732">Signal</keyword>
<name>A0A439CPR6_9PEZI</name>
<dbReference type="EMBL" id="RYZI01000624">
    <property type="protein sequence ID" value="RWA04146.1"/>
    <property type="molecule type" value="Genomic_DNA"/>
</dbReference>
<protein>
    <submittedName>
        <fullName evidence="2">Uncharacterized protein</fullName>
    </submittedName>
</protein>
<organism evidence="2 3">
    <name type="scientific">Xylaria grammica</name>
    <dbReference type="NCBI Taxonomy" id="363999"/>
    <lineage>
        <taxon>Eukaryota</taxon>
        <taxon>Fungi</taxon>
        <taxon>Dikarya</taxon>
        <taxon>Ascomycota</taxon>
        <taxon>Pezizomycotina</taxon>
        <taxon>Sordariomycetes</taxon>
        <taxon>Xylariomycetidae</taxon>
        <taxon>Xylariales</taxon>
        <taxon>Xylariaceae</taxon>
        <taxon>Xylaria</taxon>
    </lineage>
</organism>
<dbReference type="AlphaFoldDB" id="A0A439CPR6"/>
<comment type="caution">
    <text evidence="2">The sequence shown here is derived from an EMBL/GenBank/DDBJ whole genome shotgun (WGS) entry which is preliminary data.</text>
</comment>
<evidence type="ECO:0000313" key="3">
    <source>
        <dbReference type="Proteomes" id="UP000286045"/>
    </source>
</evidence>
<feature type="chain" id="PRO_5019174014" evidence="1">
    <location>
        <begin position="20"/>
        <end position="205"/>
    </location>
</feature>
<proteinExistence type="predicted"/>
<dbReference type="Proteomes" id="UP000286045">
    <property type="component" value="Unassembled WGS sequence"/>
</dbReference>